<dbReference type="EC" id="3.6.4.13" evidence="2"/>
<evidence type="ECO:0000256" key="4">
    <source>
        <dbReference type="ARBA" id="ARBA00013163"/>
    </source>
</evidence>
<dbReference type="InterPro" id="IPR002320">
    <property type="entry name" value="Thr-tRNA-ligase_IIa"/>
</dbReference>
<dbReference type="GO" id="GO:0016787">
    <property type="term" value="F:hydrolase activity"/>
    <property type="evidence" value="ECO:0007669"/>
    <property type="project" value="UniProtKB-KW"/>
</dbReference>
<keyword evidence="6" id="KW-0479">Metal-binding</keyword>
<dbReference type="CDD" id="cd00268">
    <property type="entry name" value="DEADc"/>
    <property type="match status" value="1"/>
</dbReference>
<dbReference type="InterPro" id="IPR002314">
    <property type="entry name" value="aa-tRNA-synt_IIb"/>
</dbReference>
<dbReference type="InterPro" id="IPR036787">
    <property type="entry name" value="T_IF-3_N_sf"/>
</dbReference>
<evidence type="ECO:0000256" key="1">
    <source>
        <dbReference type="ARBA" id="ARBA00005594"/>
    </source>
</evidence>
<dbReference type="InterPro" id="IPR002305">
    <property type="entry name" value="aa-tRNA-synth_Ic"/>
</dbReference>
<dbReference type="PANTHER" id="PTHR47959:SF1">
    <property type="entry name" value="ATP-DEPENDENT RNA HELICASE DBPA"/>
    <property type="match status" value="1"/>
</dbReference>
<dbReference type="GO" id="GO:0005524">
    <property type="term" value="F:ATP binding"/>
    <property type="evidence" value="ECO:0007669"/>
    <property type="project" value="UniProtKB-KW"/>
</dbReference>
<dbReference type="GO" id="GO:0006435">
    <property type="term" value="P:threonyl-tRNA aminoacylation"/>
    <property type="evidence" value="ECO:0007669"/>
    <property type="project" value="InterPro"/>
</dbReference>
<reference evidence="23" key="1">
    <citation type="submission" date="2021-06" db="EMBL/GenBank/DDBJ databases">
        <authorList>
            <person name="Kallberg Y."/>
            <person name="Tangrot J."/>
            <person name="Rosling A."/>
        </authorList>
    </citation>
    <scope>NUCLEOTIDE SEQUENCE</scope>
    <source>
        <strain evidence="23">FL130A</strain>
    </source>
</reference>
<dbReference type="Gene3D" id="3.40.50.620">
    <property type="entry name" value="HUPs"/>
    <property type="match status" value="2"/>
</dbReference>
<dbReference type="InterPro" id="IPR036788">
    <property type="entry name" value="T_IF-3_C_sf"/>
</dbReference>
<evidence type="ECO:0000256" key="19">
    <source>
        <dbReference type="ARBA" id="ARBA00049929"/>
    </source>
</evidence>
<dbReference type="EC" id="6.1.1.3" evidence="4"/>
<evidence type="ECO:0000256" key="2">
    <source>
        <dbReference type="ARBA" id="ARBA00012552"/>
    </source>
</evidence>
<evidence type="ECO:0000256" key="17">
    <source>
        <dbReference type="ARBA" id="ARBA00047984"/>
    </source>
</evidence>
<dbReference type="PANTHER" id="PTHR47959">
    <property type="entry name" value="ATP-DEPENDENT RNA HELICASE RHLE-RELATED"/>
    <property type="match status" value="1"/>
</dbReference>
<dbReference type="GO" id="GO:0005829">
    <property type="term" value="C:cytosol"/>
    <property type="evidence" value="ECO:0007669"/>
    <property type="project" value="TreeGrafter"/>
</dbReference>
<evidence type="ECO:0000313" key="24">
    <source>
        <dbReference type="Proteomes" id="UP000789508"/>
    </source>
</evidence>
<dbReference type="InterPro" id="IPR000629">
    <property type="entry name" value="RNA-helicase_DEAD-box_CS"/>
</dbReference>
<evidence type="ECO:0000256" key="12">
    <source>
        <dbReference type="ARBA" id="ARBA00022884"/>
    </source>
</evidence>
<evidence type="ECO:0000256" key="3">
    <source>
        <dbReference type="ARBA" id="ARBA00013161"/>
    </source>
</evidence>
<dbReference type="SUPFAM" id="SSF52374">
    <property type="entry name" value="Nucleotidylyl transferase"/>
    <property type="match status" value="1"/>
</dbReference>
<feature type="domain" description="Helicase C-terminal" evidence="22">
    <location>
        <begin position="606"/>
        <end position="761"/>
    </location>
</feature>
<feature type="domain" description="Aminoacyl-transfer RNA synthetases class-II family profile" evidence="20">
    <location>
        <begin position="9"/>
        <end position="304"/>
    </location>
</feature>
<dbReference type="NCBIfam" id="TIGR00233">
    <property type="entry name" value="trpS"/>
    <property type="match status" value="1"/>
</dbReference>
<keyword evidence="9" id="KW-0347">Helicase</keyword>
<dbReference type="Pfam" id="PF05198">
    <property type="entry name" value="IF3_N"/>
    <property type="match status" value="1"/>
</dbReference>
<gene>
    <name evidence="23" type="ORF">ALEPTO_LOCUS2464</name>
</gene>
<keyword evidence="7" id="KW-0547">Nucleotide-binding</keyword>
<evidence type="ECO:0000256" key="14">
    <source>
        <dbReference type="ARBA" id="ARBA00023146"/>
    </source>
</evidence>
<dbReference type="Pfam" id="PF00587">
    <property type="entry name" value="tRNA-synt_2b"/>
    <property type="match status" value="1"/>
</dbReference>
<evidence type="ECO:0000259" key="21">
    <source>
        <dbReference type="PROSITE" id="PS51192"/>
    </source>
</evidence>
<dbReference type="Pfam" id="PF00579">
    <property type="entry name" value="tRNA-synt_1b"/>
    <property type="match status" value="1"/>
</dbReference>
<name>A0A9N8WD94_9GLOM</name>
<keyword evidence="11" id="KW-0067">ATP-binding</keyword>
<dbReference type="InterPro" id="IPR036895">
    <property type="entry name" value="Uracil-DNA_glycosylase-like_sf"/>
</dbReference>
<evidence type="ECO:0000256" key="11">
    <source>
        <dbReference type="ARBA" id="ARBA00022840"/>
    </source>
</evidence>
<dbReference type="InterPro" id="IPR011545">
    <property type="entry name" value="DEAD/DEAH_box_helicase_dom"/>
</dbReference>
<evidence type="ECO:0000256" key="5">
    <source>
        <dbReference type="ARBA" id="ARBA00022598"/>
    </source>
</evidence>
<sequence>MSERKKSLDHREIAKNLDLYFFDEKVGQGLPLLLPNYTIIHNQIKNFLQAKQKEFNFQEVMTPILGSEALYRTSGHLTHYEEYMFPVISRNNENLRLRPMTCPHHCSIYQQKPRSYQELPLRLCENSLLFRYEASGGLKGLERLRGLELPDHHIFVSLDKLKEELEVNYLYISQILATFAEKILKEVLKELRLNYTLLPGEAAFYGPKLDIEVQTADEKIITLATMQIDFPTPEKFGLQYINEKQELKTPVIIHQTPIGSYQRFIALLIEQTEENLTKKDLRVKMFTEKTLNYRIRQMYKKKIPYYLVVVRNKEHLKKNKKIEVNPSLLNEEIPFSQVLLVNESDKETVTIQEALNRARKVDLDLLCVAPQSNPPVCKLVDYQNFSFNIEDNDLKNKLEKVKRWLESGLMVKLNLIMLGKEKAHPEVAREKCQKIIEELRKQSSKIELKDSIRRLPDRWYNPTQMNLENIKLSEQTKKNLLAIGYSKLTDIQEKVIPPVLSGKDIIGQSQTGTGKTASFVIPVLENLKRDLYPQVLILVPTRELACQVSEEVKKLSQHLKLRTCAIYGGDPIVKQLRMLRSGLDIVVGTPGRVTDHLKRKSFRTDNIKFLILDEADEMINKGTKLILIFANTKRKVEEIGNLLREKGMKVDYLHSDLSQSRRTRVLNKFRNKQISTLIATDVAARGIHVNNIDYVINYDFPQSTEFYIHRIGRTGRAGASGKALTFISSFKEKQQLLKLSQQKGNYFGVIHPILKIQTDYEVIIMLADLHSLTVPKSNFDYRGKCYEIASLLYACGLKEENYMIQYKEKKGEKESGNLALLSYPVLMATDIFLYDADLVIVGEDQRQHLELTNDIAQKFNNFYGKQLLKVPQFSIPRFGARIMGLKNPRKKMSKSENDYITLLDKSEMVSKKVKEAETDSENKIYYNPEKKPGISNLLTIYALLNNQEINEAEKELQGFTYHQFKLKLIELINEKLGKIQERYNHYLSSIKEILKKNKNYLQGQDPYHLPEVADGLAFSTQKPYYVPASLKNIFLELSQDLNCPPPTKSNLLP</sequence>
<evidence type="ECO:0000256" key="16">
    <source>
        <dbReference type="ARBA" id="ARBA00031900"/>
    </source>
</evidence>
<keyword evidence="12" id="KW-0694">RNA-binding</keyword>
<dbReference type="InterPro" id="IPR014729">
    <property type="entry name" value="Rossmann-like_a/b/a_fold"/>
</dbReference>
<dbReference type="PRINTS" id="PR01047">
    <property type="entry name" value="TRNASYNTHTHR"/>
</dbReference>
<comment type="caution">
    <text evidence="23">The sequence shown here is derived from an EMBL/GenBank/DDBJ whole genome shotgun (WGS) entry which is preliminary data.</text>
</comment>
<dbReference type="GO" id="GO:0003724">
    <property type="term" value="F:RNA helicase activity"/>
    <property type="evidence" value="ECO:0007669"/>
    <property type="project" value="UniProtKB-EC"/>
</dbReference>
<dbReference type="Pfam" id="PF00270">
    <property type="entry name" value="DEAD"/>
    <property type="match status" value="1"/>
</dbReference>
<keyword evidence="14" id="KW-0030">Aminoacyl-tRNA synthetase</keyword>
<protein>
    <recommendedName>
        <fullName evidence="16">Threonyl-tRNA synthetase</fullName>
        <ecNumber evidence="2">3.6.4.13</ecNumber>
        <ecNumber evidence="3">6.1.1.2</ecNumber>
        <ecNumber evidence="4">6.1.1.3</ecNumber>
    </recommendedName>
    <alternativeName>
        <fullName evidence="15">Tryptophanyl-tRNA synthetase</fullName>
    </alternativeName>
</protein>
<evidence type="ECO:0000256" key="18">
    <source>
        <dbReference type="ARBA" id="ARBA00049515"/>
    </source>
</evidence>
<evidence type="ECO:0000256" key="13">
    <source>
        <dbReference type="ARBA" id="ARBA00022917"/>
    </source>
</evidence>
<dbReference type="Gene3D" id="3.30.930.10">
    <property type="entry name" value="Bira Bifunctional Protein, Domain 2"/>
    <property type="match status" value="1"/>
</dbReference>
<keyword evidence="10" id="KW-0862">Zinc</keyword>
<dbReference type="InterPro" id="IPR006195">
    <property type="entry name" value="aa-tRNA-synth_II"/>
</dbReference>
<dbReference type="AlphaFoldDB" id="A0A9N8WD94"/>
<evidence type="ECO:0000256" key="6">
    <source>
        <dbReference type="ARBA" id="ARBA00022723"/>
    </source>
</evidence>
<keyword evidence="13" id="KW-0648">Protein biosynthesis</keyword>
<keyword evidence="24" id="KW-1185">Reference proteome</keyword>
<dbReference type="GO" id="GO:0003723">
    <property type="term" value="F:RNA binding"/>
    <property type="evidence" value="ECO:0007669"/>
    <property type="project" value="UniProtKB-KW"/>
</dbReference>
<dbReference type="SMART" id="SM00490">
    <property type="entry name" value="HELICc"/>
    <property type="match status" value="1"/>
</dbReference>
<dbReference type="FunFam" id="3.30.930.10:FF:000002">
    <property type="entry name" value="Threonine--tRNA ligase"/>
    <property type="match status" value="1"/>
</dbReference>
<dbReference type="InterPro" id="IPR014001">
    <property type="entry name" value="Helicase_ATP-bd"/>
</dbReference>
<dbReference type="InterPro" id="IPR019814">
    <property type="entry name" value="Translation_initiation_fac_3_N"/>
</dbReference>
<dbReference type="InterPro" id="IPR002306">
    <property type="entry name" value="Trp-tRNA-ligase"/>
</dbReference>
<evidence type="ECO:0000256" key="8">
    <source>
        <dbReference type="ARBA" id="ARBA00022801"/>
    </source>
</evidence>
<keyword evidence="8" id="KW-0378">Hydrolase</keyword>
<dbReference type="GO" id="GO:0046872">
    <property type="term" value="F:metal ion binding"/>
    <property type="evidence" value="ECO:0007669"/>
    <property type="project" value="UniProtKB-KW"/>
</dbReference>
<dbReference type="Gene3D" id="1.10.240.10">
    <property type="entry name" value="Tyrosyl-Transfer RNA Synthetase"/>
    <property type="match status" value="1"/>
</dbReference>
<dbReference type="GO" id="GO:0004829">
    <property type="term" value="F:threonine-tRNA ligase activity"/>
    <property type="evidence" value="ECO:0007669"/>
    <property type="project" value="UniProtKB-EC"/>
</dbReference>
<dbReference type="SMART" id="SM00487">
    <property type="entry name" value="DEXDc"/>
    <property type="match status" value="1"/>
</dbReference>
<dbReference type="FunFam" id="1.10.240.10:FF:000005">
    <property type="entry name" value="Tryptophan--tRNA ligase"/>
    <property type="match status" value="1"/>
</dbReference>
<dbReference type="Gene3D" id="3.40.50.300">
    <property type="entry name" value="P-loop containing nucleotide triphosphate hydrolases"/>
    <property type="match status" value="1"/>
</dbReference>
<dbReference type="Gene3D" id="3.10.20.80">
    <property type="entry name" value="Translation initiation factor 3 (IF-3), N-terminal domain"/>
    <property type="match status" value="1"/>
</dbReference>
<evidence type="ECO:0000256" key="10">
    <source>
        <dbReference type="ARBA" id="ARBA00022833"/>
    </source>
</evidence>
<dbReference type="EMBL" id="CAJVPS010000360">
    <property type="protein sequence ID" value="CAG8480501.1"/>
    <property type="molecule type" value="Genomic_DNA"/>
</dbReference>
<evidence type="ECO:0000256" key="7">
    <source>
        <dbReference type="ARBA" id="ARBA00022741"/>
    </source>
</evidence>
<keyword evidence="5" id="KW-0436">Ligase</keyword>
<dbReference type="PROSITE" id="PS51194">
    <property type="entry name" value="HELICASE_CTER"/>
    <property type="match status" value="1"/>
</dbReference>
<dbReference type="SUPFAM" id="SSF55200">
    <property type="entry name" value="Translation initiation factor IF3, C-terminal domain"/>
    <property type="match status" value="1"/>
</dbReference>
<dbReference type="GO" id="GO:0006436">
    <property type="term" value="P:tryptophanyl-tRNA aminoacylation"/>
    <property type="evidence" value="ECO:0007669"/>
    <property type="project" value="InterPro"/>
</dbReference>
<organism evidence="23 24">
    <name type="scientific">Ambispora leptoticha</name>
    <dbReference type="NCBI Taxonomy" id="144679"/>
    <lineage>
        <taxon>Eukaryota</taxon>
        <taxon>Fungi</taxon>
        <taxon>Fungi incertae sedis</taxon>
        <taxon>Mucoromycota</taxon>
        <taxon>Glomeromycotina</taxon>
        <taxon>Glomeromycetes</taxon>
        <taxon>Archaeosporales</taxon>
        <taxon>Ambisporaceae</taxon>
        <taxon>Ambispora</taxon>
    </lineage>
</organism>
<dbReference type="PROSITE" id="PS00039">
    <property type="entry name" value="DEAD_ATP_HELICASE"/>
    <property type="match status" value="1"/>
</dbReference>
<dbReference type="SUPFAM" id="SSF55681">
    <property type="entry name" value="Class II aaRS and biotin synthetases"/>
    <property type="match status" value="1"/>
</dbReference>
<comment type="catalytic activity">
    <reaction evidence="18">
        <text>tRNA(Thr) + L-threonine + ATP = L-threonyl-tRNA(Thr) + AMP + diphosphate + H(+)</text>
        <dbReference type="Rhea" id="RHEA:24624"/>
        <dbReference type="Rhea" id="RHEA-COMP:9670"/>
        <dbReference type="Rhea" id="RHEA-COMP:9704"/>
        <dbReference type="ChEBI" id="CHEBI:15378"/>
        <dbReference type="ChEBI" id="CHEBI:30616"/>
        <dbReference type="ChEBI" id="CHEBI:33019"/>
        <dbReference type="ChEBI" id="CHEBI:57926"/>
        <dbReference type="ChEBI" id="CHEBI:78442"/>
        <dbReference type="ChEBI" id="CHEBI:78534"/>
        <dbReference type="ChEBI" id="CHEBI:456215"/>
        <dbReference type="EC" id="6.1.1.3"/>
    </reaction>
</comment>
<dbReference type="SUPFAM" id="SSF52141">
    <property type="entry name" value="Uracil-DNA glycosylase-like"/>
    <property type="match status" value="1"/>
</dbReference>
<evidence type="ECO:0000313" key="23">
    <source>
        <dbReference type="EMBL" id="CAG8480501.1"/>
    </source>
</evidence>
<feature type="domain" description="Helicase ATP-binding" evidence="21">
    <location>
        <begin position="496"/>
        <end position="650"/>
    </location>
</feature>
<dbReference type="SUPFAM" id="SSF52540">
    <property type="entry name" value="P-loop containing nucleoside triphosphate hydrolases"/>
    <property type="match status" value="2"/>
</dbReference>
<dbReference type="InterPro" id="IPR045864">
    <property type="entry name" value="aa-tRNA-synth_II/BPL/LPL"/>
</dbReference>
<dbReference type="Proteomes" id="UP000789508">
    <property type="component" value="Unassembled WGS sequence"/>
</dbReference>
<dbReference type="InterPro" id="IPR027417">
    <property type="entry name" value="P-loop_NTPase"/>
</dbReference>
<comment type="catalytic activity">
    <reaction evidence="19">
        <text>tRNA(Trp) + L-tryptophan + ATP = L-tryptophyl-tRNA(Trp) + AMP + diphosphate + H(+)</text>
        <dbReference type="Rhea" id="RHEA:24080"/>
        <dbReference type="Rhea" id="RHEA-COMP:9671"/>
        <dbReference type="Rhea" id="RHEA-COMP:9705"/>
        <dbReference type="ChEBI" id="CHEBI:15378"/>
        <dbReference type="ChEBI" id="CHEBI:30616"/>
        <dbReference type="ChEBI" id="CHEBI:33019"/>
        <dbReference type="ChEBI" id="CHEBI:57912"/>
        <dbReference type="ChEBI" id="CHEBI:78442"/>
        <dbReference type="ChEBI" id="CHEBI:78535"/>
        <dbReference type="ChEBI" id="CHEBI:456215"/>
        <dbReference type="EC" id="6.1.1.2"/>
    </reaction>
</comment>
<accession>A0A9N8WD94</accession>
<dbReference type="PROSITE" id="PS50862">
    <property type="entry name" value="AA_TRNA_LIGASE_II"/>
    <property type="match status" value="1"/>
</dbReference>
<dbReference type="InterPro" id="IPR044742">
    <property type="entry name" value="DEAD/DEAH_RhlB"/>
</dbReference>
<dbReference type="EC" id="6.1.1.2" evidence="3"/>
<dbReference type="GO" id="GO:0003743">
    <property type="term" value="F:translation initiation factor activity"/>
    <property type="evidence" value="ECO:0007669"/>
    <property type="project" value="InterPro"/>
</dbReference>
<dbReference type="SUPFAM" id="SSF54364">
    <property type="entry name" value="Translation initiation factor IF3, N-terminal domain"/>
    <property type="match status" value="1"/>
</dbReference>
<dbReference type="PROSITE" id="PS51192">
    <property type="entry name" value="HELICASE_ATP_BIND_1"/>
    <property type="match status" value="1"/>
</dbReference>
<dbReference type="InterPro" id="IPR001650">
    <property type="entry name" value="Helicase_C-like"/>
</dbReference>
<dbReference type="OrthoDB" id="21573at2759"/>
<dbReference type="InterPro" id="IPR050079">
    <property type="entry name" value="DEAD_box_RNA_helicase"/>
</dbReference>
<comment type="similarity">
    <text evidence="1">Belongs to the class-I aminoacyl-tRNA synthetase family.</text>
</comment>
<evidence type="ECO:0000259" key="22">
    <source>
        <dbReference type="PROSITE" id="PS51194"/>
    </source>
</evidence>
<evidence type="ECO:0000256" key="9">
    <source>
        <dbReference type="ARBA" id="ARBA00022806"/>
    </source>
</evidence>
<evidence type="ECO:0000259" key="20">
    <source>
        <dbReference type="PROSITE" id="PS50862"/>
    </source>
</evidence>
<proteinExistence type="inferred from homology"/>
<dbReference type="GO" id="GO:0004830">
    <property type="term" value="F:tryptophan-tRNA ligase activity"/>
    <property type="evidence" value="ECO:0007669"/>
    <property type="project" value="UniProtKB-EC"/>
</dbReference>
<dbReference type="CDD" id="cd18787">
    <property type="entry name" value="SF2_C_DEAD"/>
    <property type="match status" value="1"/>
</dbReference>
<evidence type="ECO:0000256" key="15">
    <source>
        <dbReference type="ARBA" id="ARBA00030268"/>
    </source>
</evidence>
<comment type="catalytic activity">
    <reaction evidence="17">
        <text>ATP + H2O = ADP + phosphate + H(+)</text>
        <dbReference type="Rhea" id="RHEA:13065"/>
        <dbReference type="ChEBI" id="CHEBI:15377"/>
        <dbReference type="ChEBI" id="CHEBI:15378"/>
        <dbReference type="ChEBI" id="CHEBI:30616"/>
        <dbReference type="ChEBI" id="CHEBI:43474"/>
        <dbReference type="ChEBI" id="CHEBI:456216"/>
        <dbReference type="EC" id="3.6.4.13"/>
    </reaction>
</comment>